<dbReference type="GO" id="GO:0003824">
    <property type="term" value="F:catalytic activity"/>
    <property type="evidence" value="ECO:0007669"/>
    <property type="project" value="InterPro"/>
</dbReference>
<comment type="cofactor">
    <cofactor evidence="1">
        <name>[4Fe-4S] cluster</name>
        <dbReference type="ChEBI" id="CHEBI:49883"/>
    </cofactor>
</comment>
<dbReference type="InterPro" id="IPR023404">
    <property type="entry name" value="rSAM_horseshoe"/>
</dbReference>
<dbReference type="SMART" id="SM00729">
    <property type="entry name" value="Elp3"/>
    <property type="match status" value="1"/>
</dbReference>
<protein>
    <submittedName>
        <fullName evidence="7">Fe-S oxidoreductase</fullName>
    </submittedName>
</protein>
<evidence type="ECO:0000256" key="2">
    <source>
        <dbReference type="ARBA" id="ARBA00022691"/>
    </source>
</evidence>
<keyword evidence="5" id="KW-0411">Iron-sulfur</keyword>
<evidence type="ECO:0000256" key="5">
    <source>
        <dbReference type="ARBA" id="ARBA00023014"/>
    </source>
</evidence>
<dbReference type="Gene3D" id="3.80.30.20">
    <property type="entry name" value="tm_1862 like domain"/>
    <property type="match status" value="1"/>
</dbReference>
<dbReference type="InterPro" id="IPR051198">
    <property type="entry name" value="BchE-like"/>
</dbReference>
<dbReference type="Proteomes" id="UP000002026">
    <property type="component" value="Chromosome"/>
</dbReference>
<dbReference type="InterPro" id="IPR007197">
    <property type="entry name" value="rSAM"/>
</dbReference>
<dbReference type="GO" id="GO:0051536">
    <property type="term" value="F:iron-sulfur cluster binding"/>
    <property type="evidence" value="ECO:0007669"/>
    <property type="project" value="UniProtKB-KW"/>
</dbReference>
<accession>C7N0R2</accession>
<evidence type="ECO:0000259" key="6">
    <source>
        <dbReference type="PROSITE" id="PS51918"/>
    </source>
</evidence>
<reference evidence="7 8" key="1">
    <citation type="journal article" date="2009" name="Stand. Genomic Sci.">
        <title>Complete genome sequence of Slackia heliotrinireducens type strain (RHS 1).</title>
        <authorList>
            <person name="Pukall R."/>
            <person name="Lapidus A."/>
            <person name="Nolan M."/>
            <person name="Copeland A."/>
            <person name="Glavina Del Rio T."/>
            <person name="Lucas S."/>
            <person name="Chen F."/>
            <person name="Tice H."/>
            <person name="Cheng J.F."/>
            <person name="Chertkov O."/>
            <person name="Bruce D."/>
            <person name="Goodwin L."/>
            <person name="Kuske C."/>
            <person name="Brettin T."/>
            <person name="Detter J.C."/>
            <person name="Han C."/>
            <person name="Pitluck S."/>
            <person name="Pati A."/>
            <person name="Mavrommatis K."/>
            <person name="Ivanova N."/>
            <person name="Ovchinnikova G."/>
            <person name="Chen A."/>
            <person name="Palaniappan K."/>
            <person name="Schneider S."/>
            <person name="Rohde M."/>
            <person name="Chain P."/>
            <person name="D'haeseleer P."/>
            <person name="Goker M."/>
            <person name="Bristow J."/>
            <person name="Eisen J.A."/>
            <person name="Markowitz V."/>
            <person name="Kyrpides N.C."/>
            <person name="Klenk H.P."/>
            <person name="Hugenholtz P."/>
        </authorList>
    </citation>
    <scope>NUCLEOTIDE SEQUENCE [LARGE SCALE GENOMIC DNA]</scope>
    <source>
        <strain evidence="8">ATCC 29202 / DSM 20476 / NCTC 11029 / RHS 1</strain>
    </source>
</reference>
<dbReference type="CDD" id="cd01335">
    <property type="entry name" value="Radical_SAM"/>
    <property type="match status" value="1"/>
</dbReference>
<organism evidence="7 8">
    <name type="scientific">Slackia heliotrinireducens (strain ATCC 29202 / DSM 20476 / NCTC 11029 / RHS 1)</name>
    <name type="common">Peptococcus heliotrinreducens</name>
    <dbReference type="NCBI Taxonomy" id="471855"/>
    <lineage>
        <taxon>Bacteria</taxon>
        <taxon>Bacillati</taxon>
        <taxon>Actinomycetota</taxon>
        <taxon>Coriobacteriia</taxon>
        <taxon>Eggerthellales</taxon>
        <taxon>Eggerthellaceae</taxon>
        <taxon>Slackia</taxon>
    </lineage>
</organism>
<dbReference type="SFLD" id="SFLDS00029">
    <property type="entry name" value="Radical_SAM"/>
    <property type="match status" value="1"/>
</dbReference>
<dbReference type="EMBL" id="CP001684">
    <property type="protein sequence ID" value="ACV21140.1"/>
    <property type="molecule type" value="Genomic_DNA"/>
</dbReference>
<evidence type="ECO:0000256" key="3">
    <source>
        <dbReference type="ARBA" id="ARBA00022723"/>
    </source>
</evidence>
<dbReference type="SFLD" id="SFLDG01082">
    <property type="entry name" value="B12-binding_domain_containing"/>
    <property type="match status" value="1"/>
</dbReference>
<proteinExistence type="predicted"/>
<sequence>MSYHGVICGVVEERFTYKLPVAKGCPYNKCAFCDFYKHMTYREIPLEDIEAELARVSNAGGKPERIMLGDGNPLWLPFDRLKKIVEMIEHYLPSCTTLCSDASVLAIESKTDDELAWLARHGYRMAYVGIESGLDDVLEFMDKDHLNDQAREQIARLHKAGIDFGAHIITGAAGNGRGIENARATAALINELRPVHICDFSLYVASVTELGLKEEDGEFVRASMLENMREMREFVSLLDEDLDLFFEGYFSAFLRKPEGKGVGPGSKVIVNTAGEFVRKSLLLKGDLRTERENILAGLDGYIKSTEEFESGLEPATEQGVA</sequence>
<evidence type="ECO:0000313" key="7">
    <source>
        <dbReference type="EMBL" id="ACV21140.1"/>
    </source>
</evidence>
<keyword evidence="8" id="KW-1185">Reference proteome</keyword>
<evidence type="ECO:0000256" key="1">
    <source>
        <dbReference type="ARBA" id="ARBA00001966"/>
    </source>
</evidence>
<dbReference type="SUPFAM" id="SSF102114">
    <property type="entry name" value="Radical SAM enzymes"/>
    <property type="match status" value="1"/>
</dbReference>
<keyword evidence="3" id="KW-0479">Metal-binding</keyword>
<name>C7N0R2_SLAHD</name>
<dbReference type="SFLD" id="SFLDG01095">
    <property type="entry name" value="Uncharacterised_Radical_SAM_Su"/>
    <property type="match status" value="1"/>
</dbReference>
<dbReference type="PANTHER" id="PTHR43409">
    <property type="entry name" value="ANAEROBIC MAGNESIUM-PROTOPORPHYRIN IX MONOMETHYL ESTER CYCLASE-RELATED"/>
    <property type="match status" value="1"/>
</dbReference>
<dbReference type="PROSITE" id="PS51918">
    <property type="entry name" value="RADICAL_SAM"/>
    <property type="match status" value="1"/>
</dbReference>
<dbReference type="GO" id="GO:0046872">
    <property type="term" value="F:metal ion binding"/>
    <property type="evidence" value="ECO:0007669"/>
    <property type="project" value="UniProtKB-KW"/>
</dbReference>
<keyword evidence="2" id="KW-0949">S-adenosyl-L-methionine</keyword>
<dbReference type="InterPro" id="IPR058240">
    <property type="entry name" value="rSAM_sf"/>
</dbReference>
<evidence type="ECO:0000256" key="4">
    <source>
        <dbReference type="ARBA" id="ARBA00023004"/>
    </source>
</evidence>
<dbReference type="HOGENOM" id="CLU_044464_1_1_11"/>
<keyword evidence="4" id="KW-0408">Iron</keyword>
<dbReference type="eggNOG" id="COG1032">
    <property type="taxonomic scope" value="Bacteria"/>
</dbReference>
<dbReference type="AlphaFoldDB" id="C7N0R2"/>
<gene>
    <name evidence="7" type="ordered locus">Shel_00660</name>
</gene>
<feature type="domain" description="Radical SAM core" evidence="6">
    <location>
        <begin position="11"/>
        <end position="238"/>
    </location>
</feature>
<dbReference type="KEGG" id="shi:Shel_00660"/>
<dbReference type="PANTHER" id="PTHR43409:SF4">
    <property type="entry name" value="RADICAL SAM SUPERFAMILY PROTEIN"/>
    <property type="match status" value="1"/>
</dbReference>
<dbReference type="RefSeq" id="WP_012797251.1">
    <property type="nucleotide sequence ID" value="NC_013165.1"/>
</dbReference>
<dbReference type="Pfam" id="PF04055">
    <property type="entry name" value="Radical_SAM"/>
    <property type="match status" value="1"/>
</dbReference>
<dbReference type="InterPro" id="IPR006638">
    <property type="entry name" value="Elp3/MiaA/NifB-like_rSAM"/>
</dbReference>
<evidence type="ECO:0000313" key="8">
    <source>
        <dbReference type="Proteomes" id="UP000002026"/>
    </source>
</evidence>